<dbReference type="EMBL" id="FOSF01000089">
    <property type="protein sequence ID" value="SFK48964.1"/>
    <property type="molecule type" value="Genomic_DNA"/>
</dbReference>
<reference evidence="1 2" key="1">
    <citation type="submission" date="2016-10" db="EMBL/GenBank/DDBJ databases">
        <authorList>
            <person name="Varghese N."/>
            <person name="Submissions S."/>
        </authorList>
    </citation>
    <scope>NUCLEOTIDE SEQUENCE [LARGE SCALE GENOMIC DNA]</scope>
    <source>
        <strain evidence="1 2">22B</strain>
    </source>
</reference>
<sequence length="142" mass="15434">MLRDQFASVLKEFSSLVMEDISLDETNNTATFTVDDDIIINLHYLVESDMILISSPVGAFGDLASPDAGKKALALLKLNDLSGGACEVTLMLDGEGELVLAADRRSANTISSTDAFAAWVEIMVRSVRATRDYFAKHFPLES</sequence>
<keyword evidence="2" id="KW-1185">Reference proteome</keyword>
<accession>A0A662ZCU4</accession>
<dbReference type="CDD" id="cd16364">
    <property type="entry name" value="T3SC_I-like"/>
    <property type="match status" value="1"/>
</dbReference>
<dbReference type="InterPro" id="IPR010261">
    <property type="entry name" value="Tir_chaperone"/>
</dbReference>
<dbReference type="Gene3D" id="3.30.1460.10">
    <property type="match status" value="1"/>
</dbReference>
<organism evidence="1 2">
    <name type="scientific">Succinivibrio dextrinosolvens</name>
    <dbReference type="NCBI Taxonomy" id="83771"/>
    <lineage>
        <taxon>Bacteria</taxon>
        <taxon>Pseudomonadati</taxon>
        <taxon>Pseudomonadota</taxon>
        <taxon>Gammaproteobacteria</taxon>
        <taxon>Aeromonadales</taxon>
        <taxon>Succinivibrionaceae</taxon>
        <taxon>Succinivibrio</taxon>
    </lineage>
</organism>
<protein>
    <submittedName>
        <fullName evidence="1">Tir chaperone protein (CesT) family protein</fullName>
    </submittedName>
</protein>
<evidence type="ECO:0000313" key="2">
    <source>
        <dbReference type="Proteomes" id="UP000243374"/>
    </source>
</evidence>
<dbReference type="RefSeq" id="WP_074841788.1">
    <property type="nucleotide sequence ID" value="NZ_CP047056.1"/>
</dbReference>
<dbReference type="Pfam" id="PF05932">
    <property type="entry name" value="CesT"/>
    <property type="match status" value="1"/>
</dbReference>
<name>A0A662ZCU4_9GAMM</name>
<dbReference type="GO" id="GO:0030254">
    <property type="term" value="P:protein secretion by the type III secretion system"/>
    <property type="evidence" value="ECO:0007669"/>
    <property type="project" value="InterPro"/>
</dbReference>
<dbReference type="SUPFAM" id="SSF69635">
    <property type="entry name" value="Type III secretory system chaperone-like"/>
    <property type="match status" value="1"/>
</dbReference>
<dbReference type="OrthoDB" id="9832364at2"/>
<dbReference type="AlphaFoldDB" id="A0A662ZCU4"/>
<dbReference type="Proteomes" id="UP000243374">
    <property type="component" value="Unassembled WGS sequence"/>
</dbReference>
<evidence type="ECO:0000313" key="1">
    <source>
        <dbReference type="EMBL" id="SFK48964.1"/>
    </source>
</evidence>
<proteinExistence type="predicted"/>
<gene>
    <name evidence="1" type="ORF">SAMN04487865_10892</name>
</gene>